<protein>
    <submittedName>
        <fullName evidence="1">Uncharacterized protein</fullName>
    </submittedName>
</protein>
<dbReference type="Proteomes" id="UP000002931">
    <property type="component" value="Unassembled WGS sequence"/>
</dbReference>
<dbReference type="HOGENOM" id="CLU_1738310_0_0_5"/>
<dbReference type="EMBL" id="AAMT01000002">
    <property type="protein sequence ID" value="EAQ14441.1"/>
    <property type="molecule type" value="Genomic_DNA"/>
</dbReference>
<proteinExistence type="predicted"/>
<gene>
    <name evidence="1" type="ORF">RB2654_17266</name>
</gene>
<reference evidence="1 2" key="1">
    <citation type="journal article" date="2010" name="J. Bacteriol.">
        <title>Genome sequences of Pelagibaca bermudensis HTCC2601T and Maritimibacter alkaliphilus HTCC2654T, the type strains of two marine Roseobacter genera.</title>
        <authorList>
            <person name="Thrash J.C."/>
            <person name="Cho J.C."/>
            <person name="Ferriera S."/>
            <person name="Johnson J."/>
            <person name="Vergin K.L."/>
            <person name="Giovannoni S.J."/>
        </authorList>
    </citation>
    <scope>NUCLEOTIDE SEQUENCE [LARGE SCALE GENOMIC DNA]</scope>
    <source>
        <strain evidence="1 2">HTCC2654</strain>
    </source>
</reference>
<evidence type="ECO:0000313" key="2">
    <source>
        <dbReference type="Proteomes" id="UP000002931"/>
    </source>
</evidence>
<dbReference type="eggNOG" id="COG0607">
    <property type="taxonomic scope" value="Bacteria"/>
</dbReference>
<dbReference type="RefSeq" id="WP_008333885.1">
    <property type="nucleotide sequence ID" value="NZ_CH902578.1"/>
</dbReference>
<keyword evidence="2" id="KW-1185">Reference proteome</keyword>
<evidence type="ECO:0000313" key="1">
    <source>
        <dbReference type="EMBL" id="EAQ14441.1"/>
    </source>
</evidence>
<dbReference type="Pfam" id="PF14247">
    <property type="entry name" value="DUF4344"/>
    <property type="match status" value="2"/>
</dbReference>
<sequence length="150" mass="17193">MAREAGEEPMFWDVHGPDEQRYYNLVCIFYGANPDERDDVAEELGLPEERSEWCEDEFNQANNSWGQILDAMAEAGEGETFVAGEFERDDYIADLLFDEIDALNAEFSLDDDLVISYAGCGEANAFYDPEYREITICTEYVDFLAEMADW</sequence>
<dbReference type="STRING" id="314271.RB2654_17266"/>
<accession>A3VBV8</accession>
<dbReference type="AlphaFoldDB" id="A3VBV8"/>
<name>A3VBV8_9RHOB</name>
<organism evidence="1 2">
    <name type="scientific">Maritimibacter alkaliphilus HTCC2654</name>
    <dbReference type="NCBI Taxonomy" id="314271"/>
    <lineage>
        <taxon>Bacteria</taxon>
        <taxon>Pseudomonadati</taxon>
        <taxon>Pseudomonadota</taxon>
        <taxon>Alphaproteobacteria</taxon>
        <taxon>Rhodobacterales</taxon>
        <taxon>Roseobacteraceae</taxon>
        <taxon>Maritimibacter</taxon>
    </lineage>
</organism>
<dbReference type="InterPro" id="IPR025644">
    <property type="entry name" value="DUF4344"/>
</dbReference>
<comment type="caution">
    <text evidence="1">The sequence shown here is derived from an EMBL/GenBank/DDBJ whole genome shotgun (WGS) entry which is preliminary data.</text>
</comment>